<keyword evidence="2 5" id="KW-0812">Transmembrane</keyword>
<evidence type="ECO:0000256" key="5">
    <source>
        <dbReference type="SAM" id="Phobius"/>
    </source>
</evidence>
<gene>
    <name evidence="6" type="ORF">S12H4_44099</name>
</gene>
<dbReference type="InterPro" id="IPR035906">
    <property type="entry name" value="MetI-like_sf"/>
</dbReference>
<comment type="subcellular location">
    <subcellularLocation>
        <location evidence="1">Membrane</location>
        <topology evidence="1">Multi-pass membrane protein</topology>
    </subcellularLocation>
</comment>
<proteinExistence type="predicted"/>
<reference evidence="6" key="1">
    <citation type="journal article" date="2014" name="Front. Microbiol.">
        <title>High frequency of phylogenetically diverse reductive dehalogenase-homologous genes in deep subseafloor sedimentary metagenomes.</title>
        <authorList>
            <person name="Kawai M."/>
            <person name="Futagami T."/>
            <person name="Toyoda A."/>
            <person name="Takaki Y."/>
            <person name="Nishi S."/>
            <person name="Hori S."/>
            <person name="Arai W."/>
            <person name="Tsubouchi T."/>
            <person name="Morono Y."/>
            <person name="Uchiyama I."/>
            <person name="Ito T."/>
            <person name="Fujiyama A."/>
            <person name="Inagaki F."/>
            <person name="Takami H."/>
        </authorList>
    </citation>
    <scope>NUCLEOTIDE SEQUENCE</scope>
    <source>
        <strain evidence="6">Expedition CK06-06</strain>
    </source>
</reference>
<comment type="caution">
    <text evidence="6">The sequence shown here is derived from an EMBL/GenBank/DDBJ whole genome shotgun (WGS) entry which is preliminary data.</text>
</comment>
<name>X1U6J6_9ZZZZ</name>
<dbReference type="AlphaFoldDB" id="X1U6J6"/>
<feature type="non-terminal residue" evidence="6">
    <location>
        <position position="1"/>
    </location>
</feature>
<dbReference type="SUPFAM" id="SSF161098">
    <property type="entry name" value="MetI-like"/>
    <property type="match status" value="1"/>
</dbReference>
<dbReference type="EMBL" id="BARW01027136">
    <property type="protein sequence ID" value="GAJ13109.1"/>
    <property type="molecule type" value="Genomic_DNA"/>
</dbReference>
<keyword evidence="3 5" id="KW-1133">Transmembrane helix</keyword>
<dbReference type="GO" id="GO:0016020">
    <property type="term" value="C:membrane"/>
    <property type="evidence" value="ECO:0007669"/>
    <property type="project" value="UniProtKB-SubCell"/>
</dbReference>
<evidence type="ECO:0000256" key="3">
    <source>
        <dbReference type="ARBA" id="ARBA00022989"/>
    </source>
</evidence>
<evidence type="ECO:0000256" key="1">
    <source>
        <dbReference type="ARBA" id="ARBA00004141"/>
    </source>
</evidence>
<evidence type="ECO:0000256" key="4">
    <source>
        <dbReference type="ARBA" id="ARBA00023136"/>
    </source>
</evidence>
<sequence>LFPLVIQRLSSALLIRWGQVAAATTLTIVPTIILFSFIQRRLVEGLTAGALKE</sequence>
<accession>X1U6J6</accession>
<evidence type="ECO:0000313" key="6">
    <source>
        <dbReference type="EMBL" id="GAJ13109.1"/>
    </source>
</evidence>
<feature type="transmembrane region" description="Helical" evidence="5">
    <location>
        <begin position="20"/>
        <end position="38"/>
    </location>
</feature>
<keyword evidence="4 5" id="KW-0472">Membrane</keyword>
<evidence type="ECO:0008006" key="7">
    <source>
        <dbReference type="Google" id="ProtNLM"/>
    </source>
</evidence>
<protein>
    <recommendedName>
        <fullName evidence="7">ABC transmembrane type-1 domain-containing protein</fullName>
    </recommendedName>
</protein>
<evidence type="ECO:0000256" key="2">
    <source>
        <dbReference type="ARBA" id="ARBA00022692"/>
    </source>
</evidence>
<organism evidence="6">
    <name type="scientific">marine sediment metagenome</name>
    <dbReference type="NCBI Taxonomy" id="412755"/>
    <lineage>
        <taxon>unclassified sequences</taxon>
        <taxon>metagenomes</taxon>
        <taxon>ecological metagenomes</taxon>
    </lineage>
</organism>